<feature type="region of interest" description="Disordered" evidence="1">
    <location>
        <begin position="386"/>
        <end position="405"/>
    </location>
</feature>
<reference evidence="3" key="1">
    <citation type="submission" date="2025-08" db="UniProtKB">
        <authorList>
            <consortium name="RefSeq"/>
        </authorList>
    </citation>
    <scope>IDENTIFICATION</scope>
</reference>
<feature type="compositionally biased region" description="Polar residues" evidence="1">
    <location>
        <begin position="577"/>
        <end position="586"/>
    </location>
</feature>
<dbReference type="SMART" id="SM00015">
    <property type="entry name" value="IQ"/>
    <property type="match status" value="2"/>
</dbReference>
<dbReference type="Pfam" id="PF00612">
    <property type="entry name" value="IQ"/>
    <property type="match status" value="2"/>
</dbReference>
<gene>
    <name evidence="3" type="primary">LOC106050190</name>
</gene>
<feature type="region of interest" description="Disordered" evidence="1">
    <location>
        <begin position="983"/>
        <end position="1032"/>
    </location>
</feature>
<dbReference type="Proteomes" id="UP001165740">
    <property type="component" value="Chromosome 8"/>
</dbReference>
<dbReference type="CDD" id="cd23767">
    <property type="entry name" value="IQCD"/>
    <property type="match status" value="2"/>
</dbReference>
<proteinExistence type="predicted"/>
<protein>
    <submittedName>
        <fullName evidence="3">Uncharacterized protein LOC106050190 isoform X1</fullName>
    </submittedName>
</protein>
<evidence type="ECO:0000256" key="1">
    <source>
        <dbReference type="SAM" id="MobiDB-lite"/>
    </source>
</evidence>
<name>A0A9W3B2E7_BIOGL</name>
<dbReference type="PANTHER" id="PTHR35978">
    <property type="entry name" value="IQ DOMAIN-CONTAINING PROTEIN M"/>
    <property type="match status" value="1"/>
</dbReference>
<dbReference type="OMA" id="WYMANKH"/>
<keyword evidence="2" id="KW-1185">Reference proteome</keyword>
<dbReference type="SUPFAM" id="SSF52540">
    <property type="entry name" value="P-loop containing nucleoside triphosphate hydrolases"/>
    <property type="match status" value="1"/>
</dbReference>
<dbReference type="OrthoDB" id="6288272at2759"/>
<accession>A0A9W3B2E7</accession>
<organism evidence="2 3">
    <name type="scientific">Biomphalaria glabrata</name>
    <name type="common">Bloodfluke planorb</name>
    <name type="synonym">Freshwater snail</name>
    <dbReference type="NCBI Taxonomy" id="6526"/>
    <lineage>
        <taxon>Eukaryota</taxon>
        <taxon>Metazoa</taxon>
        <taxon>Spiralia</taxon>
        <taxon>Lophotrochozoa</taxon>
        <taxon>Mollusca</taxon>
        <taxon>Gastropoda</taxon>
        <taxon>Heterobranchia</taxon>
        <taxon>Euthyneura</taxon>
        <taxon>Panpulmonata</taxon>
        <taxon>Hygrophila</taxon>
        <taxon>Lymnaeoidea</taxon>
        <taxon>Planorbidae</taxon>
        <taxon>Biomphalaria</taxon>
    </lineage>
</organism>
<dbReference type="InterPro" id="IPR000048">
    <property type="entry name" value="IQ_motif_EF-hand-BS"/>
</dbReference>
<evidence type="ECO:0000313" key="3">
    <source>
        <dbReference type="RefSeq" id="XP_055893687.1"/>
    </source>
</evidence>
<feature type="region of interest" description="Disordered" evidence="1">
    <location>
        <begin position="577"/>
        <end position="599"/>
    </location>
</feature>
<feature type="region of interest" description="Disordered" evidence="1">
    <location>
        <begin position="1387"/>
        <end position="1428"/>
    </location>
</feature>
<feature type="compositionally biased region" description="Basic and acidic residues" evidence="1">
    <location>
        <begin position="1387"/>
        <end position="1413"/>
    </location>
</feature>
<dbReference type="InterPro" id="IPR027417">
    <property type="entry name" value="P-loop_NTPase"/>
</dbReference>
<dbReference type="PANTHER" id="PTHR35978:SF1">
    <property type="entry name" value="IQ DOMAIN-CONTAINING PROTEIN M"/>
    <property type="match status" value="1"/>
</dbReference>
<feature type="compositionally biased region" description="Low complexity" evidence="1">
    <location>
        <begin position="990"/>
        <end position="1004"/>
    </location>
</feature>
<dbReference type="Gene3D" id="1.20.5.190">
    <property type="match status" value="2"/>
</dbReference>
<dbReference type="GeneID" id="106050190"/>
<dbReference type="RefSeq" id="XP_055893687.1">
    <property type="nucleotide sequence ID" value="XM_056037712.1"/>
</dbReference>
<evidence type="ECO:0000313" key="2">
    <source>
        <dbReference type="Proteomes" id="UP001165740"/>
    </source>
</evidence>
<dbReference type="PROSITE" id="PS50096">
    <property type="entry name" value="IQ"/>
    <property type="match status" value="2"/>
</dbReference>
<sequence length="1428" mass="162572">MTTLGFQAIGGLEIIESGLNDLRRSQLMIIPEFKYMFGAIQKHHSDLKFAHITGKAKDLLDQAVRDTKFYNILIKMLCEVKQRRTGEQRAGLRQVYTWYQANKHVLYCGPRFGKDFMREQAKEILHKSMSTKSKKRTVSARERLAGNRNFSEHLSLENADTNTVKENLDPQNSTMGPKDVNIVSVQDIFNNDAHPSDVNKNMEETQVTFKDDSSYTSSEPKVARPKSAISVTISHLNEKSGNPLAQKVTTMIHPLSALVNPHAHIASALEDKSMNKTKSVISHISSVSKPDNLQSWQAFMKNRSYGQDIVGKLNFVGRSGTALDVRYSAHSYGESPEAYTKELMDQHVKQLNASENMLSSDEDEENYLVRQTLEEFYQTADIMRPTTRNSSRMSSHSRVRSARGERIDTKPAQEVAPIAKQPLKLGHQLDLLPSNINSSPVPPKDIGIKLNTVVNNIDSVSEEMTYFKEKLVSHPQHGFRQPSVAGLPTPRDEITNTHNFVQSSSDLSSIKSRPVTASYTTDKELTTQQLQKSKLRCKSASGIDWRGRIEPDSVRYKWSKTKFGSHTYLKKWIGVHTQPSGKSSSKARPKTAPSSVKEKLKTQKEQNVRAVQAASHDTTVVDQKDVENMMTIQHLLPGDDGVDPRLLYDYDQKFWKNVRKSSVSSATELPKEFLSFVSSSTMLDKKKSSHSILGDQKTQQVYKDARSEIHTSFVNDEEHCKENTIETEENVELQKTLNEHFSSEIYPEKQKAEITFAEFSETLNPKATYQQEESEDLVHLPAKLQLSTDKNNNNLDKSTDLLPHHFSDVQLNQDILCSDCQSQDKMKTARVERSAGRMPPRSLSAHLTGYNRVTEVLRKAPPLRTPPSIPSPQLYFQTPERKSGQIFVELEHHARRTKSPKSFMQKVEGLRSVSSIHQSPIPNKTSNESIIGTSLQVCRLPVARKTPTAQLLSDFNLDFTDRNVTDQTYLSSSAQYLKHKHVSFSDLQQTHPKSTSAPTSSPRSSLEEAELRNAFSRQSRVEDSSSTANKSLARIGRPIAQVMQVTDPEELQKAAQLQREAAAAVDIQRIFRGYVARTAYKCLLPEERWKREDDQKAALEIQRMNKEHNQRMNAIYSRPPLSPDIKQWSNDVRSIQLEKALQRQDKMDQLANEMIINQKESKNKLSSIGPHVEIYDIYHPKQVGPTMKEYHQAAIKIQKIVRGWMVRRKIEKLARKATWYGSNFLKMAREYKFMLKQVQSQHGVDKPKSQFSIKDFNNYIDIRRRYEIVFEKKAFSGELEVAELKSFFTECGLHPSQTEIDEALDVTTHGQAYKTENKGLKKRELLDLLFYIYVPPATGLQGTRKSTWMNPIINGEEGRKLFGSEFVEPAPLEPCAKLVIQAKREQRQKEQAIKEAEERKRIEESLQRTEEKKQAKKSKQALIQDPSV</sequence>